<evidence type="ECO:0000256" key="8">
    <source>
        <dbReference type="RuleBase" id="RU000461"/>
    </source>
</evidence>
<comment type="similarity">
    <text evidence="1 8">Belongs to the cytochrome P450 family.</text>
</comment>
<evidence type="ECO:0000256" key="3">
    <source>
        <dbReference type="ARBA" id="ARBA00022723"/>
    </source>
</evidence>
<evidence type="ECO:0000256" key="7">
    <source>
        <dbReference type="PIRSR" id="PIRSR602401-1"/>
    </source>
</evidence>
<dbReference type="PRINTS" id="PR00385">
    <property type="entry name" value="P450"/>
</dbReference>
<dbReference type="Pfam" id="PF00067">
    <property type="entry name" value="p450"/>
    <property type="match status" value="1"/>
</dbReference>
<dbReference type="EMBL" id="MLFT02000001">
    <property type="protein sequence ID" value="PHT58077.1"/>
    <property type="molecule type" value="Genomic_DNA"/>
</dbReference>
<organism evidence="10 11">
    <name type="scientific">Capsicum baccatum</name>
    <name type="common">Peruvian pepper</name>
    <dbReference type="NCBI Taxonomy" id="33114"/>
    <lineage>
        <taxon>Eukaryota</taxon>
        <taxon>Viridiplantae</taxon>
        <taxon>Streptophyta</taxon>
        <taxon>Embryophyta</taxon>
        <taxon>Tracheophyta</taxon>
        <taxon>Spermatophyta</taxon>
        <taxon>Magnoliopsida</taxon>
        <taxon>eudicotyledons</taxon>
        <taxon>Gunneridae</taxon>
        <taxon>Pentapetalae</taxon>
        <taxon>asterids</taxon>
        <taxon>lamiids</taxon>
        <taxon>Solanales</taxon>
        <taxon>Solanaceae</taxon>
        <taxon>Solanoideae</taxon>
        <taxon>Capsiceae</taxon>
        <taxon>Capsicum</taxon>
    </lineage>
</organism>
<dbReference type="PROSITE" id="PS00086">
    <property type="entry name" value="CYTOCHROME_P450"/>
    <property type="match status" value="1"/>
</dbReference>
<evidence type="ECO:0000256" key="6">
    <source>
        <dbReference type="ARBA" id="ARBA00023033"/>
    </source>
</evidence>
<dbReference type="GO" id="GO:0016705">
    <property type="term" value="F:oxidoreductase activity, acting on paired donors, with incorporation or reduction of molecular oxygen"/>
    <property type="evidence" value="ECO:0007669"/>
    <property type="project" value="InterPro"/>
</dbReference>
<keyword evidence="4 8" id="KW-0560">Oxidoreductase</keyword>
<feature type="transmembrane region" description="Helical" evidence="9">
    <location>
        <begin position="27"/>
        <end position="46"/>
    </location>
</feature>
<comment type="cofactor">
    <cofactor evidence="7">
        <name>heme</name>
        <dbReference type="ChEBI" id="CHEBI:30413"/>
    </cofactor>
</comment>
<keyword evidence="3 7" id="KW-0479">Metal-binding</keyword>
<feature type="binding site" description="axial binding residue" evidence="7">
    <location>
        <position position="470"/>
    </location>
    <ligand>
        <name>heme</name>
        <dbReference type="ChEBI" id="CHEBI:30413"/>
    </ligand>
    <ligandPart>
        <name>Fe</name>
        <dbReference type="ChEBI" id="CHEBI:18248"/>
    </ligandPart>
</feature>
<keyword evidence="9" id="KW-0472">Membrane</keyword>
<dbReference type="STRING" id="33114.A0A2G2XKS9"/>
<evidence type="ECO:0000256" key="2">
    <source>
        <dbReference type="ARBA" id="ARBA00022617"/>
    </source>
</evidence>
<dbReference type="GO" id="GO:0020037">
    <property type="term" value="F:heme binding"/>
    <property type="evidence" value="ECO:0007669"/>
    <property type="project" value="InterPro"/>
</dbReference>
<keyword evidence="9" id="KW-1133">Transmembrane helix</keyword>
<dbReference type="InterPro" id="IPR017972">
    <property type="entry name" value="Cyt_P450_CS"/>
</dbReference>
<comment type="caution">
    <text evidence="10">The sequence shown here is derived from an EMBL/GenBank/DDBJ whole genome shotgun (WGS) entry which is preliminary data.</text>
</comment>
<gene>
    <name evidence="10" type="ORF">CQW23_00440</name>
</gene>
<dbReference type="GO" id="GO:0005506">
    <property type="term" value="F:iron ion binding"/>
    <property type="evidence" value="ECO:0007669"/>
    <property type="project" value="InterPro"/>
</dbReference>
<evidence type="ECO:0000313" key="11">
    <source>
        <dbReference type="Proteomes" id="UP000224567"/>
    </source>
</evidence>
<keyword evidence="9" id="KW-0812">Transmembrane</keyword>
<keyword evidence="5 7" id="KW-0408">Iron</keyword>
<keyword evidence="2 7" id="KW-0349">Heme</keyword>
<evidence type="ECO:0000256" key="4">
    <source>
        <dbReference type="ARBA" id="ARBA00023002"/>
    </source>
</evidence>
<accession>A0A2G2XKS9</accession>
<evidence type="ECO:0000256" key="1">
    <source>
        <dbReference type="ARBA" id="ARBA00010617"/>
    </source>
</evidence>
<proteinExistence type="inferred from homology"/>
<dbReference type="PRINTS" id="PR00463">
    <property type="entry name" value="EP450I"/>
</dbReference>
<dbReference type="SUPFAM" id="SSF48264">
    <property type="entry name" value="Cytochrome P450"/>
    <property type="match status" value="2"/>
</dbReference>
<dbReference type="OrthoDB" id="2789670at2759"/>
<dbReference type="PANTHER" id="PTHR47951">
    <property type="entry name" value="OS08G0547900 PROTEIN"/>
    <property type="match status" value="1"/>
</dbReference>
<dbReference type="AlphaFoldDB" id="A0A2G2XKS9"/>
<name>A0A2G2XKS9_CAPBA</name>
<dbReference type="InterPro" id="IPR002401">
    <property type="entry name" value="Cyt_P450_E_grp-I"/>
</dbReference>
<dbReference type="CDD" id="cd11073">
    <property type="entry name" value="CYP76-like"/>
    <property type="match status" value="1"/>
</dbReference>
<keyword evidence="6 8" id="KW-0503">Monooxygenase</keyword>
<dbReference type="InterPro" id="IPR036396">
    <property type="entry name" value="Cyt_P450_sf"/>
</dbReference>
<dbReference type="FunFam" id="1.10.630.10:FF:000007">
    <property type="entry name" value="Cytochrome P450 76C4"/>
    <property type="match status" value="1"/>
</dbReference>
<evidence type="ECO:0000256" key="5">
    <source>
        <dbReference type="ARBA" id="ARBA00023004"/>
    </source>
</evidence>
<dbReference type="PANTHER" id="PTHR47951:SF3">
    <property type="entry name" value="CYTOCHROME P450, FAMILY 706, SUBFAMILY A, POLYPEPTIDE 4"/>
    <property type="match status" value="1"/>
</dbReference>
<dbReference type="Gene3D" id="1.10.630.10">
    <property type="entry name" value="Cytochrome P450"/>
    <property type="match status" value="1"/>
</dbReference>
<dbReference type="GO" id="GO:0004497">
    <property type="term" value="F:monooxygenase activity"/>
    <property type="evidence" value="ECO:0007669"/>
    <property type="project" value="UniProtKB-KW"/>
</dbReference>
<reference evidence="10 11" key="1">
    <citation type="journal article" date="2017" name="Genome Biol.">
        <title>New reference genome sequences of hot pepper reveal the massive evolution of plant disease-resistance genes by retroduplication.</title>
        <authorList>
            <person name="Kim S."/>
            <person name="Park J."/>
            <person name="Yeom S.I."/>
            <person name="Kim Y.M."/>
            <person name="Seo E."/>
            <person name="Kim K.T."/>
            <person name="Kim M.S."/>
            <person name="Lee J.M."/>
            <person name="Cheong K."/>
            <person name="Shin H.S."/>
            <person name="Kim S.B."/>
            <person name="Han K."/>
            <person name="Lee J."/>
            <person name="Park M."/>
            <person name="Lee H.A."/>
            <person name="Lee H.Y."/>
            <person name="Lee Y."/>
            <person name="Oh S."/>
            <person name="Lee J.H."/>
            <person name="Choi E."/>
            <person name="Choi E."/>
            <person name="Lee S.E."/>
            <person name="Jeon J."/>
            <person name="Kim H."/>
            <person name="Choi G."/>
            <person name="Song H."/>
            <person name="Lee J."/>
            <person name="Lee S.C."/>
            <person name="Kwon J.K."/>
            <person name="Lee H.Y."/>
            <person name="Koo N."/>
            <person name="Hong Y."/>
            <person name="Kim R.W."/>
            <person name="Kang W.H."/>
            <person name="Huh J.H."/>
            <person name="Kang B.C."/>
            <person name="Yang T.J."/>
            <person name="Lee Y.H."/>
            <person name="Bennetzen J.L."/>
            <person name="Choi D."/>
        </authorList>
    </citation>
    <scope>NUCLEOTIDE SEQUENCE [LARGE SCALE GENOMIC DNA]</scope>
    <source>
        <strain evidence="11">cv. PBC81</strain>
    </source>
</reference>
<reference evidence="11" key="2">
    <citation type="journal article" date="2017" name="J. Anim. Genet.">
        <title>Multiple reference genome sequences of hot pepper reveal the massive evolution of plant disease resistance genes by retroduplication.</title>
        <authorList>
            <person name="Kim S."/>
            <person name="Park J."/>
            <person name="Yeom S.-I."/>
            <person name="Kim Y.-M."/>
            <person name="Seo E."/>
            <person name="Kim K.-T."/>
            <person name="Kim M.-S."/>
            <person name="Lee J.M."/>
            <person name="Cheong K."/>
            <person name="Shin H.-S."/>
            <person name="Kim S.-B."/>
            <person name="Han K."/>
            <person name="Lee J."/>
            <person name="Park M."/>
            <person name="Lee H.-A."/>
            <person name="Lee H.-Y."/>
            <person name="Lee Y."/>
            <person name="Oh S."/>
            <person name="Lee J.H."/>
            <person name="Choi E."/>
            <person name="Choi E."/>
            <person name="Lee S.E."/>
            <person name="Jeon J."/>
            <person name="Kim H."/>
            <person name="Choi G."/>
            <person name="Song H."/>
            <person name="Lee J."/>
            <person name="Lee S.-C."/>
            <person name="Kwon J.-K."/>
            <person name="Lee H.-Y."/>
            <person name="Koo N."/>
            <person name="Hong Y."/>
            <person name="Kim R.W."/>
            <person name="Kang W.-H."/>
            <person name="Huh J.H."/>
            <person name="Kang B.-C."/>
            <person name="Yang T.-J."/>
            <person name="Lee Y.-H."/>
            <person name="Bennetzen J.L."/>
            <person name="Choi D."/>
        </authorList>
    </citation>
    <scope>NUCLEOTIDE SEQUENCE [LARGE SCALE GENOMIC DNA]</scope>
    <source>
        <strain evidence="11">cv. PBC81</strain>
    </source>
</reference>
<evidence type="ECO:0000313" key="10">
    <source>
        <dbReference type="EMBL" id="PHT58077.1"/>
    </source>
</evidence>
<keyword evidence="11" id="KW-1185">Reference proteome</keyword>
<protein>
    <submittedName>
        <fullName evidence="10">Uncharacterized protein</fullName>
    </submittedName>
</protein>
<evidence type="ECO:0000256" key="9">
    <source>
        <dbReference type="SAM" id="Phobius"/>
    </source>
</evidence>
<dbReference type="InterPro" id="IPR001128">
    <property type="entry name" value="Cyt_P450"/>
</dbReference>
<dbReference type="Proteomes" id="UP000224567">
    <property type="component" value="Unassembled WGS sequence"/>
</dbReference>
<sequence length="597" mass="67826">MSLKFFKSLFDSFPWPWQEPNIEQNGVFFSCFLGIIALLWFLWFFVNKSKKGLPPLPPGPKALPLIGNLLSLNPELHTYLASLSQTYGPICRLWLGKKFVVIITSPSLAREVLKDQHTIFSNRDMPATAREASYGGQDIVWIPYGPKWRMLRKVCVRDMLSASTLDSVYALRRRELRQSINYFYNQAGSPVNIGEQMFLTMLNVITSMLWGGTVKGEEKASLGAEFRHAVSDLIMLVSIPNLSDFYPRLAWFDLQGLRKKMKVLANRFDKIFECMIDQRQKLDRNDGMGTGIGLGSKDFLQVLLKLKDEADAKMPLSMTELKALLMDMVVAGTDTTSNTVEFAMAEIMNKPDVLRKLQQELETVVGKDNIVEESHIRQLPYLYAVMKEVLRIHPILPLLVSRCPSETCIVGGYTVPKGSSVLVNVWAIQRDPSIWENPSEFHPERFVDSKWDYSGKDFNYLPFGSGRRMCAGTAMAERMFMYSLASLIHSFDWKLLEGETLDLSEKFGAIMKKKRPLVAVPIPRLSNPTLYERICVGTAMAERMFMYSLVSFIHSFDCKLPEGETLDLTGKFGIVLMKKRPLVAVPIPRLSNPTLYE</sequence>